<proteinExistence type="predicted"/>
<organism evidence="1 2">
    <name type="scientific">Lucilia cuprina</name>
    <name type="common">Green bottle fly</name>
    <name type="synonym">Australian sheep blowfly</name>
    <dbReference type="NCBI Taxonomy" id="7375"/>
    <lineage>
        <taxon>Eukaryota</taxon>
        <taxon>Metazoa</taxon>
        <taxon>Ecdysozoa</taxon>
        <taxon>Arthropoda</taxon>
        <taxon>Hexapoda</taxon>
        <taxon>Insecta</taxon>
        <taxon>Pterygota</taxon>
        <taxon>Neoptera</taxon>
        <taxon>Endopterygota</taxon>
        <taxon>Diptera</taxon>
        <taxon>Brachycera</taxon>
        <taxon>Muscomorpha</taxon>
        <taxon>Oestroidea</taxon>
        <taxon>Calliphoridae</taxon>
        <taxon>Luciliinae</taxon>
        <taxon>Lucilia</taxon>
    </lineage>
</organism>
<comment type="caution">
    <text evidence="1">The sequence shown here is derived from an EMBL/GenBank/DDBJ whole genome shotgun (WGS) entry which is preliminary data.</text>
</comment>
<sequence>MSCRNAAFALYKQKDETRTNNYRCISLQFDMAALWLPRGLYIGMCGDMLLSQQALRQSRISTLFKHIQTCGTYCKLGGLHKCYINMVIHVCSLHLRAFTIHILLVRVKSQTSHKVCGRSKADLFKRWRYKTAGIIDFKGNRQHLTDSNTTTLNVIVTGMGVMITQSNSLHGQLQLHEMCN</sequence>
<dbReference type="AlphaFoldDB" id="A0A0L0BZH9"/>
<dbReference type="EMBL" id="JRES01001119">
    <property type="protein sequence ID" value="KNC25423.1"/>
    <property type="molecule type" value="Genomic_DNA"/>
</dbReference>
<name>A0A0L0BZH9_LUCCU</name>
<evidence type="ECO:0000313" key="2">
    <source>
        <dbReference type="Proteomes" id="UP000037069"/>
    </source>
</evidence>
<protein>
    <submittedName>
        <fullName evidence="1">Uncharacterized protein</fullName>
    </submittedName>
</protein>
<evidence type="ECO:0000313" key="1">
    <source>
        <dbReference type="EMBL" id="KNC25423.1"/>
    </source>
</evidence>
<accession>A0A0L0BZH9</accession>
<reference evidence="1 2" key="1">
    <citation type="journal article" date="2015" name="Nat. Commun.">
        <title>Lucilia cuprina genome unlocks parasitic fly biology to underpin future interventions.</title>
        <authorList>
            <person name="Anstead C.A."/>
            <person name="Korhonen P.K."/>
            <person name="Young N.D."/>
            <person name="Hall R.S."/>
            <person name="Jex A.R."/>
            <person name="Murali S.C."/>
            <person name="Hughes D.S."/>
            <person name="Lee S.F."/>
            <person name="Perry T."/>
            <person name="Stroehlein A.J."/>
            <person name="Ansell B.R."/>
            <person name="Breugelmans B."/>
            <person name="Hofmann A."/>
            <person name="Qu J."/>
            <person name="Dugan S."/>
            <person name="Lee S.L."/>
            <person name="Chao H."/>
            <person name="Dinh H."/>
            <person name="Han Y."/>
            <person name="Doddapaneni H.V."/>
            <person name="Worley K.C."/>
            <person name="Muzny D.M."/>
            <person name="Ioannidis P."/>
            <person name="Waterhouse R.M."/>
            <person name="Zdobnov E.M."/>
            <person name="James P.J."/>
            <person name="Bagnall N.H."/>
            <person name="Kotze A.C."/>
            <person name="Gibbs R.A."/>
            <person name="Richards S."/>
            <person name="Batterham P."/>
            <person name="Gasser R.B."/>
        </authorList>
    </citation>
    <scope>NUCLEOTIDE SEQUENCE [LARGE SCALE GENOMIC DNA]</scope>
    <source>
        <strain evidence="1 2">LS</strain>
        <tissue evidence="1">Full body</tissue>
    </source>
</reference>
<gene>
    <name evidence="1" type="ORF">FF38_07599</name>
</gene>
<dbReference type="Proteomes" id="UP000037069">
    <property type="component" value="Unassembled WGS sequence"/>
</dbReference>
<keyword evidence="2" id="KW-1185">Reference proteome</keyword>